<name>B3RMA4_TRIAD</name>
<feature type="site" description="Crucial to convey clamshell closure to channel opening" evidence="13">
    <location>
        <position position="237"/>
    </location>
</feature>
<evidence type="ECO:0008006" key="19">
    <source>
        <dbReference type="Google" id="ProtNLM"/>
    </source>
</evidence>
<dbReference type="GO" id="GO:0005886">
    <property type="term" value="C:plasma membrane"/>
    <property type="evidence" value="ECO:0007669"/>
    <property type="project" value="UniProtKB-SubCell"/>
</dbReference>
<dbReference type="Pfam" id="PF10613">
    <property type="entry name" value="Lig_chan-Glu_bd"/>
    <property type="match status" value="1"/>
</dbReference>
<dbReference type="GO" id="GO:0038023">
    <property type="term" value="F:signaling receptor activity"/>
    <property type="evidence" value="ECO:0007669"/>
    <property type="project" value="InterPro"/>
</dbReference>
<feature type="binding site" evidence="12">
    <location>
        <position position="258"/>
    </location>
    <ligand>
        <name>L-glutamate</name>
        <dbReference type="ChEBI" id="CHEBI:29985"/>
    </ligand>
</feature>
<organism evidence="17 18">
    <name type="scientific">Trichoplax adhaerens</name>
    <name type="common">Trichoplax reptans</name>
    <dbReference type="NCBI Taxonomy" id="10228"/>
    <lineage>
        <taxon>Eukaryota</taxon>
        <taxon>Metazoa</taxon>
        <taxon>Placozoa</taxon>
        <taxon>Uniplacotomia</taxon>
        <taxon>Trichoplacea</taxon>
        <taxon>Trichoplacidae</taxon>
        <taxon>Trichoplax</taxon>
    </lineage>
</organism>
<evidence type="ECO:0000256" key="4">
    <source>
        <dbReference type="ARBA" id="ARBA00022692"/>
    </source>
</evidence>
<evidence type="ECO:0000256" key="2">
    <source>
        <dbReference type="ARBA" id="ARBA00022448"/>
    </source>
</evidence>
<dbReference type="EMBL" id="DS985241">
    <property type="protein sequence ID" value="EDV28929.1"/>
    <property type="molecule type" value="Genomic_DNA"/>
</dbReference>
<dbReference type="eggNOG" id="KOG1052">
    <property type="taxonomic scope" value="Eukaryota"/>
</dbReference>
<dbReference type="SMART" id="SM00918">
    <property type="entry name" value="Lig_chan-Glu_bd"/>
    <property type="match status" value="1"/>
</dbReference>
<evidence type="ECO:0000256" key="5">
    <source>
        <dbReference type="ARBA" id="ARBA00022989"/>
    </source>
</evidence>
<evidence type="ECO:0000256" key="1">
    <source>
        <dbReference type="ARBA" id="ARBA00004651"/>
    </source>
</evidence>
<feature type="site" description="Interaction with the cone snail toxin Con-ikot-ikot" evidence="13">
    <location>
        <position position="347"/>
    </location>
</feature>
<evidence type="ECO:0000313" key="17">
    <source>
        <dbReference type="EMBL" id="EDV28929.1"/>
    </source>
</evidence>
<dbReference type="FunFam" id="1.10.287.70:FF:000143">
    <property type="entry name" value="Probable glutamate receptor"/>
    <property type="match status" value="1"/>
</dbReference>
<dbReference type="InterPro" id="IPR001320">
    <property type="entry name" value="Iontro_rcpt_C"/>
</dbReference>
<feature type="domain" description="Ionotropic glutamate receptor C-terminal" evidence="15">
    <location>
        <begin position="6"/>
        <end position="361"/>
    </location>
</feature>
<dbReference type="OrthoDB" id="5984008at2759"/>
<evidence type="ECO:0000256" key="9">
    <source>
        <dbReference type="ARBA" id="ARBA00023180"/>
    </source>
</evidence>
<proteinExistence type="predicted"/>
<dbReference type="OMA" id="YSFFESQ"/>
<evidence type="ECO:0000256" key="12">
    <source>
        <dbReference type="PIRSR" id="PIRSR601508-1"/>
    </source>
</evidence>
<dbReference type="CTD" id="6749346"/>
<reference evidence="17 18" key="1">
    <citation type="journal article" date="2008" name="Nature">
        <title>The Trichoplax genome and the nature of placozoans.</title>
        <authorList>
            <person name="Srivastava M."/>
            <person name="Begovic E."/>
            <person name="Chapman J."/>
            <person name="Putnam N.H."/>
            <person name="Hellsten U."/>
            <person name="Kawashima T."/>
            <person name="Kuo A."/>
            <person name="Mitros T."/>
            <person name="Salamov A."/>
            <person name="Carpenter M.L."/>
            <person name="Signorovitch A.Y."/>
            <person name="Moreno M.A."/>
            <person name="Kamm K."/>
            <person name="Grimwood J."/>
            <person name="Schmutz J."/>
            <person name="Shapiro H."/>
            <person name="Grigoriev I.V."/>
            <person name="Buss L.W."/>
            <person name="Schierwater B."/>
            <person name="Dellaporta S.L."/>
            <person name="Rokhsar D.S."/>
        </authorList>
    </citation>
    <scope>NUCLEOTIDE SEQUENCE [LARGE SCALE GENOMIC DNA]</scope>
    <source>
        <strain evidence="17 18">Grell-BS-1999</strain>
    </source>
</reference>
<dbReference type="PhylomeDB" id="B3RMA4"/>
<feature type="binding site" evidence="12">
    <location>
        <position position="301"/>
    </location>
    <ligand>
        <name>L-glutamate</name>
        <dbReference type="ChEBI" id="CHEBI:29985"/>
    </ligand>
</feature>
<protein>
    <recommendedName>
        <fullName evidence="19">Ionotropic glutamate receptor C-terminal domain-containing protein</fullName>
    </recommendedName>
</protein>
<gene>
    <name evidence="17" type="ORF">TRIADDRAFT_18943</name>
</gene>
<feature type="binding site" evidence="12">
    <location>
        <position position="93"/>
    </location>
    <ligand>
        <name>L-glutamate</name>
        <dbReference type="ChEBI" id="CHEBI:29985"/>
    </ligand>
</feature>
<feature type="domain" description="Ionotropic glutamate receptor L-glutamate and glycine-binding" evidence="16">
    <location>
        <begin position="17"/>
        <end position="82"/>
    </location>
</feature>
<dbReference type="AlphaFoldDB" id="B3RMA4"/>
<evidence type="ECO:0000256" key="11">
    <source>
        <dbReference type="ARBA" id="ARBA00023303"/>
    </source>
</evidence>
<dbReference type="SMART" id="SM00079">
    <property type="entry name" value="PBPe"/>
    <property type="match status" value="1"/>
</dbReference>
<evidence type="ECO:0000256" key="14">
    <source>
        <dbReference type="SAM" id="Phobius"/>
    </source>
</evidence>
<feature type="transmembrane region" description="Helical" evidence="14">
    <location>
        <begin position="208"/>
        <end position="230"/>
    </location>
</feature>
<dbReference type="InterPro" id="IPR015683">
    <property type="entry name" value="Ionotropic_Glu_rcpt"/>
</dbReference>
<evidence type="ECO:0000256" key="10">
    <source>
        <dbReference type="ARBA" id="ARBA00023286"/>
    </source>
</evidence>
<dbReference type="RefSeq" id="XP_002108131.1">
    <property type="nucleotide sequence ID" value="XM_002108095.1"/>
</dbReference>
<evidence type="ECO:0000256" key="7">
    <source>
        <dbReference type="ARBA" id="ARBA00023136"/>
    </source>
</evidence>
<evidence type="ECO:0000256" key="6">
    <source>
        <dbReference type="ARBA" id="ARBA00023065"/>
    </source>
</evidence>
<evidence type="ECO:0000259" key="16">
    <source>
        <dbReference type="SMART" id="SM00918"/>
    </source>
</evidence>
<dbReference type="HOGENOM" id="CLU_007257_0_0_1"/>
<dbReference type="PRINTS" id="PR00177">
    <property type="entry name" value="NMDARECEPTOR"/>
</dbReference>
<keyword evidence="8" id="KW-0675">Receptor</keyword>
<keyword evidence="10" id="KW-1071">Ligand-gated ion channel</keyword>
<evidence type="ECO:0000256" key="8">
    <source>
        <dbReference type="ARBA" id="ARBA00023170"/>
    </source>
</evidence>
<dbReference type="Gene3D" id="3.40.190.10">
    <property type="entry name" value="Periplasmic binding protein-like II"/>
    <property type="match status" value="1"/>
</dbReference>
<dbReference type="Gene3D" id="1.10.287.70">
    <property type="match status" value="1"/>
</dbReference>
<comment type="subcellular location">
    <subcellularLocation>
        <location evidence="1">Cell membrane</location>
        <topology evidence="1">Multi-pass membrane protein</topology>
    </subcellularLocation>
</comment>
<dbReference type="GeneID" id="6749346"/>
<dbReference type="InterPro" id="IPR019594">
    <property type="entry name" value="Glu/Gly-bd"/>
</dbReference>
<dbReference type="InParanoid" id="B3RMA4"/>
<keyword evidence="11" id="KW-0407">Ion channel</keyword>
<keyword evidence="7 14" id="KW-0472">Membrane</keyword>
<feature type="binding site" evidence="12">
    <location>
        <position position="98"/>
    </location>
    <ligand>
        <name>L-glutamate</name>
        <dbReference type="ChEBI" id="CHEBI:29985"/>
    </ligand>
</feature>
<evidence type="ECO:0000256" key="3">
    <source>
        <dbReference type="ARBA" id="ARBA00022475"/>
    </source>
</evidence>
<sequence length="361" mass="40442">TLTYTSFRVIKILKQDPPFMNLINSSELYGNNRFEGIVKDLLVELSKMLQFTYKLSLTEDRNYGSVNETTNQWTGMVKKIIDQKADIAAGAFSITASRSHVIDFTKPFLDQGVTMLVAKPKSLPPSIFQCFAPFTLNVWLLIAGSFIFTGVIFYATGYLSPFDLYGSAVHTIYSTNLGNSVWNIISSFLQQGHNKSPNALSGRIITGFWWLASCIIIATYTANLAAFLTIDRLNSAVDSIQKLATQNKIKYGTVQGSSVDNFFHKTGLSPYYEMAPYMANVPTTQQGVQKAKEGNYAFLWDAALLNYYKNIHCDVMTVGGEFHKDGYGLGLRKGSPYTQEFSVAILKLRQNGFIENRIKKW</sequence>
<feature type="non-terminal residue" evidence="17">
    <location>
        <position position="1"/>
    </location>
</feature>
<keyword evidence="6" id="KW-0406">Ion transport</keyword>
<keyword evidence="18" id="KW-1185">Reference proteome</keyword>
<dbReference type="PANTHER" id="PTHR18966">
    <property type="entry name" value="IONOTROPIC GLUTAMATE RECEPTOR"/>
    <property type="match status" value="1"/>
</dbReference>
<accession>B3RMA4</accession>
<dbReference type="SUPFAM" id="SSF53850">
    <property type="entry name" value="Periplasmic binding protein-like II"/>
    <property type="match status" value="1"/>
</dbReference>
<keyword evidence="5 14" id="KW-1133">Transmembrane helix</keyword>
<dbReference type="FunFam" id="3.40.190.10:FF:000024">
    <property type="entry name" value="Glutamate receptor, ionotropic, delta 1"/>
    <property type="match status" value="1"/>
</dbReference>
<keyword evidence="9" id="KW-0325">Glycoprotein</keyword>
<keyword evidence="2" id="KW-0813">Transport</keyword>
<evidence type="ECO:0000259" key="15">
    <source>
        <dbReference type="SMART" id="SM00079"/>
    </source>
</evidence>
<evidence type="ECO:0000313" key="18">
    <source>
        <dbReference type="Proteomes" id="UP000009022"/>
    </source>
</evidence>
<dbReference type="Pfam" id="PF00060">
    <property type="entry name" value="Lig_chan"/>
    <property type="match status" value="1"/>
</dbReference>
<dbReference type="KEGG" id="tad:TRIADDRAFT_18943"/>
<dbReference type="Proteomes" id="UP000009022">
    <property type="component" value="Unassembled WGS sequence"/>
</dbReference>
<evidence type="ECO:0000256" key="13">
    <source>
        <dbReference type="PIRSR" id="PIRSR601508-2"/>
    </source>
</evidence>
<dbReference type="InterPro" id="IPR001508">
    <property type="entry name" value="Iono_Glu_rcpt_met"/>
</dbReference>
<keyword evidence="3" id="KW-1003">Cell membrane</keyword>
<keyword evidence="4 14" id="KW-0812">Transmembrane</keyword>
<feature type="transmembrane region" description="Helical" evidence="14">
    <location>
        <begin position="131"/>
        <end position="155"/>
    </location>
</feature>
<dbReference type="GO" id="GO:0015276">
    <property type="term" value="F:ligand-gated monoatomic ion channel activity"/>
    <property type="evidence" value="ECO:0007669"/>
    <property type="project" value="InterPro"/>
</dbReference>